<accession>A0AAV4C288</accession>
<gene>
    <name evidence="2" type="ORF">PoB_005329000</name>
</gene>
<keyword evidence="3" id="KW-1185">Reference proteome</keyword>
<evidence type="ECO:0000313" key="3">
    <source>
        <dbReference type="Proteomes" id="UP000735302"/>
    </source>
</evidence>
<name>A0AAV4C288_9GAST</name>
<keyword evidence="1" id="KW-1133">Transmembrane helix</keyword>
<dbReference type="AlphaFoldDB" id="A0AAV4C288"/>
<keyword evidence="1" id="KW-0472">Membrane</keyword>
<keyword evidence="1" id="KW-0812">Transmembrane</keyword>
<sequence>MATKKKHRAIDVKGNMEYKSAAASARNQTVMLSVTLVLMKMKTLIMFIMIEGRLKVRMRISVPLRYTARLSFIIPVKRSQRMGQSYCNVDSFILALAKTLTSVFSGRKIVLVFLKIGQSL</sequence>
<dbReference type="Proteomes" id="UP000735302">
    <property type="component" value="Unassembled WGS sequence"/>
</dbReference>
<dbReference type="EMBL" id="BLXT01005862">
    <property type="protein sequence ID" value="GFO26785.1"/>
    <property type="molecule type" value="Genomic_DNA"/>
</dbReference>
<evidence type="ECO:0000313" key="2">
    <source>
        <dbReference type="EMBL" id="GFO26785.1"/>
    </source>
</evidence>
<comment type="caution">
    <text evidence="2">The sequence shown here is derived from an EMBL/GenBank/DDBJ whole genome shotgun (WGS) entry which is preliminary data.</text>
</comment>
<reference evidence="2 3" key="1">
    <citation type="journal article" date="2021" name="Elife">
        <title>Chloroplast acquisition without the gene transfer in kleptoplastic sea slugs, Plakobranchus ocellatus.</title>
        <authorList>
            <person name="Maeda T."/>
            <person name="Takahashi S."/>
            <person name="Yoshida T."/>
            <person name="Shimamura S."/>
            <person name="Takaki Y."/>
            <person name="Nagai Y."/>
            <person name="Toyoda A."/>
            <person name="Suzuki Y."/>
            <person name="Arimoto A."/>
            <person name="Ishii H."/>
            <person name="Satoh N."/>
            <person name="Nishiyama T."/>
            <person name="Hasebe M."/>
            <person name="Maruyama T."/>
            <person name="Minagawa J."/>
            <person name="Obokata J."/>
            <person name="Shigenobu S."/>
        </authorList>
    </citation>
    <scope>NUCLEOTIDE SEQUENCE [LARGE SCALE GENOMIC DNA]</scope>
</reference>
<evidence type="ECO:0000256" key="1">
    <source>
        <dbReference type="SAM" id="Phobius"/>
    </source>
</evidence>
<protein>
    <submittedName>
        <fullName evidence="2">Uncharacterized protein</fullName>
    </submittedName>
</protein>
<proteinExistence type="predicted"/>
<feature type="transmembrane region" description="Helical" evidence="1">
    <location>
        <begin position="30"/>
        <end position="50"/>
    </location>
</feature>
<organism evidence="2 3">
    <name type="scientific">Plakobranchus ocellatus</name>
    <dbReference type="NCBI Taxonomy" id="259542"/>
    <lineage>
        <taxon>Eukaryota</taxon>
        <taxon>Metazoa</taxon>
        <taxon>Spiralia</taxon>
        <taxon>Lophotrochozoa</taxon>
        <taxon>Mollusca</taxon>
        <taxon>Gastropoda</taxon>
        <taxon>Heterobranchia</taxon>
        <taxon>Euthyneura</taxon>
        <taxon>Panpulmonata</taxon>
        <taxon>Sacoglossa</taxon>
        <taxon>Placobranchoidea</taxon>
        <taxon>Plakobranchidae</taxon>
        <taxon>Plakobranchus</taxon>
    </lineage>
</organism>